<keyword evidence="3" id="KW-1185">Reference proteome</keyword>
<comment type="caution">
    <text evidence="2">The sequence shown here is derived from an EMBL/GenBank/DDBJ whole genome shotgun (WGS) entry which is preliminary data.</text>
</comment>
<evidence type="ECO:0000256" key="1">
    <source>
        <dbReference type="SAM" id="MobiDB-lite"/>
    </source>
</evidence>
<organism evidence="2 3">
    <name type="scientific">Portunus trituberculatus</name>
    <name type="common">Swimming crab</name>
    <name type="synonym">Neptunus trituberculatus</name>
    <dbReference type="NCBI Taxonomy" id="210409"/>
    <lineage>
        <taxon>Eukaryota</taxon>
        <taxon>Metazoa</taxon>
        <taxon>Ecdysozoa</taxon>
        <taxon>Arthropoda</taxon>
        <taxon>Crustacea</taxon>
        <taxon>Multicrustacea</taxon>
        <taxon>Malacostraca</taxon>
        <taxon>Eumalacostraca</taxon>
        <taxon>Eucarida</taxon>
        <taxon>Decapoda</taxon>
        <taxon>Pleocyemata</taxon>
        <taxon>Brachyura</taxon>
        <taxon>Eubrachyura</taxon>
        <taxon>Portunoidea</taxon>
        <taxon>Portunidae</taxon>
        <taxon>Portuninae</taxon>
        <taxon>Portunus</taxon>
    </lineage>
</organism>
<reference evidence="2 3" key="1">
    <citation type="submission" date="2019-05" db="EMBL/GenBank/DDBJ databases">
        <title>Another draft genome of Portunus trituberculatus and its Hox gene families provides insights of decapod evolution.</title>
        <authorList>
            <person name="Jeong J.-H."/>
            <person name="Song I."/>
            <person name="Kim S."/>
            <person name="Choi T."/>
            <person name="Kim D."/>
            <person name="Ryu S."/>
            <person name="Kim W."/>
        </authorList>
    </citation>
    <scope>NUCLEOTIDE SEQUENCE [LARGE SCALE GENOMIC DNA]</scope>
    <source>
        <tissue evidence="2">Muscle</tissue>
    </source>
</reference>
<name>A0A5B7CLS5_PORTR</name>
<accession>A0A5B7CLS5</accession>
<proteinExistence type="predicted"/>
<feature type="region of interest" description="Disordered" evidence="1">
    <location>
        <begin position="67"/>
        <end position="107"/>
    </location>
</feature>
<dbReference type="EMBL" id="VSRR010000097">
    <property type="protein sequence ID" value="MPC10018.1"/>
    <property type="molecule type" value="Genomic_DNA"/>
</dbReference>
<sequence>MLPLISASGRVAFQETHVQLLHWSPCGTSSSTHVRRRLGWARRRIPPKTHVKSEQVAVVRDLACPLLPPPLAPRRPSRPLTMRSTPRTGRGGGALASSISRSISGSK</sequence>
<evidence type="ECO:0000313" key="3">
    <source>
        <dbReference type="Proteomes" id="UP000324222"/>
    </source>
</evidence>
<protein>
    <submittedName>
        <fullName evidence="2">Uncharacterized protein</fullName>
    </submittedName>
</protein>
<gene>
    <name evidence="2" type="ORF">E2C01_002643</name>
</gene>
<feature type="compositionally biased region" description="Low complexity" evidence="1">
    <location>
        <begin position="95"/>
        <end position="107"/>
    </location>
</feature>
<dbReference type="AlphaFoldDB" id="A0A5B7CLS5"/>
<evidence type="ECO:0000313" key="2">
    <source>
        <dbReference type="EMBL" id="MPC10018.1"/>
    </source>
</evidence>
<dbReference type="Proteomes" id="UP000324222">
    <property type="component" value="Unassembled WGS sequence"/>
</dbReference>